<reference evidence="1" key="2">
    <citation type="submission" date="2025-09" db="UniProtKB">
        <authorList>
            <consortium name="Ensembl"/>
        </authorList>
    </citation>
    <scope>IDENTIFICATION</scope>
</reference>
<name>A0A670ZE16_PSETE</name>
<dbReference type="Ensembl" id="ENSPTXT00000020840.1">
    <property type="protein sequence ID" value="ENSPTXP00000020223.1"/>
    <property type="gene ID" value="ENSPTXG00000013988.1"/>
</dbReference>
<reference evidence="1" key="1">
    <citation type="submission" date="2025-08" db="UniProtKB">
        <authorList>
            <consortium name="Ensembl"/>
        </authorList>
    </citation>
    <scope>IDENTIFICATION</scope>
</reference>
<dbReference type="GO" id="GO:0003796">
    <property type="term" value="F:lysozyme activity"/>
    <property type="evidence" value="ECO:0007669"/>
    <property type="project" value="TreeGrafter"/>
</dbReference>
<dbReference type="Gene3D" id="1.10.530.10">
    <property type="match status" value="1"/>
</dbReference>
<evidence type="ECO:0008006" key="3">
    <source>
        <dbReference type="Google" id="ProtNLM"/>
    </source>
</evidence>
<keyword evidence="2" id="KW-1185">Reference proteome</keyword>
<evidence type="ECO:0000313" key="1">
    <source>
        <dbReference type="Ensembl" id="ENSPTXP00000020223.1"/>
    </source>
</evidence>
<dbReference type="Proteomes" id="UP000472273">
    <property type="component" value="Unplaced"/>
</dbReference>
<protein>
    <recommendedName>
        <fullName evidence="3">Lysozyme</fullName>
    </recommendedName>
</protein>
<dbReference type="AlphaFoldDB" id="A0A670ZE16"/>
<evidence type="ECO:0000313" key="2">
    <source>
        <dbReference type="Proteomes" id="UP000472273"/>
    </source>
</evidence>
<dbReference type="PROSITE" id="PS51348">
    <property type="entry name" value="GLYCOSYL_HYDROL_F22_2"/>
    <property type="match status" value="1"/>
</dbReference>
<proteinExistence type="predicted"/>
<dbReference type="PANTHER" id="PTHR11407">
    <property type="entry name" value="LYSOZYME C"/>
    <property type="match status" value="1"/>
</dbReference>
<dbReference type="SUPFAM" id="SSF53955">
    <property type="entry name" value="Lysozyme-like"/>
    <property type="match status" value="1"/>
</dbReference>
<dbReference type="Pfam" id="PF00062">
    <property type="entry name" value="Lys"/>
    <property type="match status" value="1"/>
</dbReference>
<dbReference type="InterPro" id="IPR001916">
    <property type="entry name" value="Glyco_hydro_22"/>
</dbReference>
<dbReference type="InterPro" id="IPR023346">
    <property type="entry name" value="Lysozyme-like_dom_sf"/>
</dbReference>
<dbReference type="PANTHER" id="PTHR11407:SF69">
    <property type="entry name" value="LYSOZYME C, MILK ISOZYME"/>
    <property type="match status" value="1"/>
</dbReference>
<dbReference type="SMART" id="SM00263">
    <property type="entry name" value="LYZ1"/>
    <property type="match status" value="1"/>
</dbReference>
<accession>A0A670ZE16</accession>
<organism evidence="1 2">
    <name type="scientific">Pseudonaja textilis</name>
    <name type="common">Eastern brown snake</name>
    <dbReference type="NCBI Taxonomy" id="8673"/>
    <lineage>
        <taxon>Eukaryota</taxon>
        <taxon>Metazoa</taxon>
        <taxon>Chordata</taxon>
        <taxon>Craniata</taxon>
        <taxon>Vertebrata</taxon>
        <taxon>Euteleostomi</taxon>
        <taxon>Lepidosauria</taxon>
        <taxon>Squamata</taxon>
        <taxon>Bifurcata</taxon>
        <taxon>Unidentata</taxon>
        <taxon>Episquamata</taxon>
        <taxon>Toxicofera</taxon>
        <taxon>Serpentes</taxon>
        <taxon>Colubroidea</taxon>
        <taxon>Elapidae</taxon>
        <taxon>Hydrophiinae</taxon>
        <taxon>Pseudonaja</taxon>
    </lineage>
</organism>
<sequence length="118" mass="13443">RIVNKITFSFIAQASCGPFPILFLPGVCMAFHESSFDTHKVGQPNRNGSRDYGIFWINSPWWCNNYQGLTANVCNNIDSHNPCSVFFFPDLIYYQGLTPISLEKQKGEMSERTQLKSL</sequence>